<dbReference type="KEGG" id="psoj:PHYSODRAFT_409230"/>
<dbReference type="AlphaFoldDB" id="G5A0Z1"/>
<gene>
    <name evidence="1" type="ORF">PHYSODRAFT_409230</name>
</gene>
<accession>G5A0Z1</accession>
<organism evidence="1 2">
    <name type="scientific">Phytophthora sojae (strain P6497)</name>
    <name type="common">Soybean stem and root rot agent</name>
    <name type="synonym">Phytophthora megasperma f. sp. glycines</name>
    <dbReference type="NCBI Taxonomy" id="1094619"/>
    <lineage>
        <taxon>Eukaryota</taxon>
        <taxon>Sar</taxon>
        <taxon>Stramenopiles</taxon>
        <taxon>Oomycota</taxon>
        <taxon>Peronosporomycetes</taxon>
        <taxon>Peronosporales</taxon>
        <taxon>Peronosporaceae</taxon>
        <taxon>Phytophthora</taxon>
    </lineage>
</organism>
<name>G5A0Z1_PHYSP</name>
<evidence type="ECO:0000313" key="2">
    <source>
        <dbReference type="Proteomes" id="UP000002640"/>
    </source>
</evidence>
<dbReference type="Proteomes" id="UP000002640">
    <property type="component" value="Unassembled WGS sequence"/>
</dbReference>
<dbReference type="InParanoid" id="G5A0Z1"/>
<evidence type="ECO:0000313" key="1">
    <source>
        <dbReference type="EMBL" id="EGZ10623.1"/>
    </source>
</evidence>
<feature type="non-terminal residue" evidence="1">
    <location>
        <position position="1"/>
    </location>
</feature>
<dbReference type="EMBL" id="JH159158">
    <property type="protein sequence ID" value="EGZ10623.1"/>
    <property type="molecule type" value="Genomic_DNA"/>
</dbReference>
<feature type="non-terminal residue" evidence="1">
    <location>
        <position position="52"/>
    </location>
</feature>
<keyword evidence="2" id="KW-1185">Reference proteome</keyword>
<dbReference type="RefSeq" id="XP_009533368.1">
    <property type="nucleotide sequence ID" value="XM_009535073.1"/>
</dbReference>
<dbReference type="GeneID" id="20651598"/>
<proteinExistence type="predicted"/>
<sequence>VQQQFRRRIRASWRFIHKSSMKLAYLLDHTKSATVFSEDDIVSLVQQLVLLA</sequence>
<reference evidence="1 2" key="1">
    <citation type="journal article" date="2006" name="Science">
        <title>Phytophthora genome sequences uncover evolutionary origins and mechanisms of pathogenesis.</title>
        <authorList>
            <person name="Tyler B.M."/>
            <person name="Tripathy S."/>
            <person name="Zhang X."/>
            <person name="Dehal P."/>
            <person name="Jiang R.H."/>
            <person name="Aerts A."/>
            <person name="Arredondo F.D."/>
            <person name="Baxter L."/>
            <person name="Bensasson D."/>
            <person name="Beynon J.L."/>
            <person name="Chapman J."/>
            <person name="Damasceno C.M."/>
            <person name="Dorrance A.E."/>
            <person name="Dou D."/>
            <person name="Dickerman A.W."/>
            <person name="Dubchak I.L."/>
            <person name="Garbelotto M."/>
            <person name="Gijzen M."/>
            <person name="Gordon S.G."/>
            <person name="Govers F."/>
            <person name="Grunwald N.J."/>
            <person name="Huang W."/>
            <person name="Ivors K.L."/>
            <person name="Jones R.W."/>
            <person name="Kamoun S."/>
            <person name="Krampis K."/>
            <person name="Lamour K.H."/>
            <person name="Lee M.K."/>
            <person name="McDonald W.H."/>
            <person name="Medina M."/>
            <person name="Meijer H.J."/>
            <person name="Nordberg E.K."/>
            <person name="Maclean D.J."/>
            <person name="Ospina-Giraldo M.D."/>
            <person name="Morris P.F."/>
            <person name="Phuntumart V."/>
            <person name="Putnam N.H."/>
            <person name="Rash S."/>
            <person name="Rose J.K."/>
            <person name="Sakihama Y."/>
            <person name="Salamov A.A."/>
            <person name="Savidor A."/>
            <person name="Scheuring C.F."/>
            <person name="Smith B.M."/>
            <person name="Sobral B.W."/>
            <person name="Terry A."/>
            <person name="Torto-Alalibo T.A."/>
            <person name="Win J."/>
            <person name="Xu Z."/>
            <person name="Zhang H."/>
            <person name="Grigoriev I.V."/>
            <person name="Rokhsar D.S."/>
            <person name="Boore J.L."/>
        </authorList>
    </citation>
    <scope>NUCLEOTIDE SEQUENCE [LARGE SCALE GENOMIC DNA]</scope>
    <source>
        <strain evidence="1 2">P6497</strain>
    </source>
</reference>
<protein>
    <submittedName>
        <fullName evidence="1">Uncharacterized protein</fullName>
    </submittedName>
</protein>